<keyword evidence="3" id="KW-1185">Reference proteome</keyword>
<proteinExistence type="predicted"/>
<dbReference type="EMBL" id="JACCFH010000001">
    <property type="protein sequence ID" value="NYG34315.1"/>
    <property type="molecule type" value="Genomic_DNA"/>
</dbReference>
<dbReference type="InterPro" id="IPR000477">
    <property type="entry name" value="RT_dom"/>
</dbReference>
<dbReference type="PROSITE" id="PS50878">
    <property type="entry name" value="RT_POL"/>
    <property type="match status" value="1"/>
</dbReference>
<organism evidence="2 3">
    <name type="scientific">Sphaerotilus montanus</name>
    <dbReference type="NCBI Taxonomy" id="522889"/>
    <lineage>
        <taxon>Bacteria</taxon>
        <taxon>Pseudomonadati</taxon>
        <taxon>Pseudomonadota</taxon>
        <taxon>Betaproteobacteria</taxon>
        <taxon>Burkholderiales</taxon>
        <taxon>Sphaerotilaceae</taxon>
        <taxon>Sphaerotilus</taxon>
    </lineage>
</organism>
<sequence length="427" mass="49209">MAVAPPKWFRQRRYLHFDEPLSLTKAKSLVTNSTAVATHSFWPLIRFTVETSKIKYDKSTGQLKNNLKDRHISYAAHSDSQIFSYYCSLLTERYEAEIKKRGLSDVALAFRSLGKSNIEFAKDAFEEIRSRGNCVAVALDVTKFFDRIDHTILKERWENLLGVRRLPIDHFAVFRALTRYSTVEQNAVFEALGISINNPRAHRRRLCTPDEFRSLVRGGRLIKKNPDVFGIPQGTAISAMLSNLYMLEFDSTANSFAIENGGRYMRYCDDMLFIMPPGMAADVEHFADTQTNRLKIEINPAKTDRCEFRISTGTITCEKPLQYLGFLFDGQRVIIRSAAFAKFSNRMKRGVSLAKQTMRSRNKARIRLGAKEQDLYLKKIYARYSHLGRRNFLRYGYRASDIMKSSAIRRQLRPLWGRLKQAVSDSE</sequence>
<evidence type="ECO:0000313" key="2">
    <source>
        <dbReference type="EMBL" id="NYG34315.1"/>
    </source>
</evidence>
<dbReference type="InterPro" id="IPR043502">
    <property type="entry name" value="DNA/RNA_pol_sf"/>
</dbReference>
<comment type="caution">
    <text evidence="2">The sequence shown here is derived from an EMBL/GenBank/DDBJ whole genome shotgun (WGS) entry which is preliminary data.</text>
</comment>
<dbReference type="Pfam" id="PF00078">
    <property type="entry name" value="RVT_1"/>
    <property type="match status" value="1"/>
</dbReference>
<name>A0A7Y9QZB5_9BURK</name>
<feature type="domain" description="Reverse transcriptase" evidence="1">
    <location>
        <begin position="1"/>
        <end position="328"/>
    </location>
</feature>
<gene>
    <name evidence="2" type="ORF">BDD16_003301</name>
</gene>
<protein>
    <recommendedName>
        <fullName evidence="1">Reverse transcriptase domain-containing protein</fullName>
    </recommendedName>
</protein>
<accession>A0A7Y9QZB5</accession>
<dbReference type="Proteomes" id="UP000518288">
    <property type="component" value="Unassembled WGS sequence"/>
</dbReference>
<dbReference type="SUPFAM" id="SSF56672">
    <property type="entry name" value="DNA/RNA polymerases"/>
    <property type="match status" value="1"/>
</dbReference>
<reference evidence="2 3" key="1">
    <citation type="submission" date="2020-07" db="EMBL/GenBank/DDBJ databases">
        <title>Genomic Encyclopedia of Archaeal and Bacterial Type Strains, Phase II (KMG-II): from individual species to whole genera.</title>
        <authorList>
            <person name="Goeker M."/>
        </authorList>
    </citation>
    <scope>NUCLEOTIDE SEQUENCE [LARGE SCALE GENOMIC DNA]</scope>
    <source>
        <strain evidence="2 3">DSM 21226</strain>
    </source>
</reference>
<evidence type="ECO:0000313" key="3">
    <source>
        <dbReference type="Proteomes" id="UP000518288"/>
    </source>
</evidence>
<evidence type="ECO:0000259" key="1">
    <source>
        <dbReference type="PROSITE" id="PS50878"/>
    </source>
</evidence>
<dbReference type="AlphaFoldDB" id="A0A7Y9QZB5"/>
<dbReference type="NCBIfam" id="NF041746">
    <property type="entry name" value="Drt2"/>
    <property type="match status" value="1"/>
</dbReference>
<dbReference type="RefSeq" id="WP_179634974.1">
    <property type="nucleotide sequence ID" value="NZ_JACCFH010000001.1"/>
</dbReference>